<dbReference type="AlphaFoldDB" id="A0A2X4A3D3"/>
<dbReference type="Proteomes" id="UP000275510">
    <property type="component" value="Chromosome"/>
</dbReference>
<dbReference type="RefSeq" id="WP_005602056.1">
    <property type="nucleotide sequence ID" value="NZ_CBDBSX010000007.1"/>
</dbReference>
<organism evidence="1 2">
    <name type="scientific">Actinobacillus pleuropneumoniae</name>
    <name type="common">Haemophilus pleuropneumoniae</name>
    <dbReference type="NCBI Taxonomy" id="715"/>
    <lineage>
        <taxon>Bacteria</taxon>
        <taxon>Pseudomonadati</taxon>
        <taxon>Pseudomonadota</taxon>
        <taxon>Gammaproteobacteria</taxon>
        <taxon>Pasteurellales</taxon>
        <taxon>Pasteurellaceae</taxon>
        <taxon>Actinobacillus</taxon>
    </lineage>
</organism>
<evidence type="ECO:0000313" key="1">
    <source>
        <dbReference type="EMBL" id="VEJ17475.1"/>
    </source>
</evidence>
<accession>A0A2X4A3D3</accession>
<proteinExistence type="predicted"/>
<reference evidence="1 2" key="1">
    <citation type="submission" date="2018-12" db="EMBL/GenBank/DDBJ databases">
        <authorList>
            <consortium name="Pathogen Informatics"/>
        </authorList>
    </citation>
    <scope>NUCLEOTIDE SEQUENCE [LARGE SCALE GENOMIC DNA]</scope>
    <source>
        <strain evidence="1 2">NCTC10976</strain>
    </source>
</reference>
<gene>
    <name evidence="1" type="ORF">NCTC10976_01606</name>
</gene>
<dbReference type="OrthoDB" id="7433042at2"/>
<protein>
    <submittedName>
        <fullName evidence="1">Uncharacterized protein</fullName>
    </submittedName>
</protein>
<evidence type="ECO:0000313" key="2">
    <source>
        <dbReference type="Proteomes" id="UP000275510"/>
    </source>
</evidence>
<name>A0A2X4A3D3_ACTPL</name>
<dbReference type="EMBL" id="LR134515">
    <property type="protein sequence ID" value="VEJ17475.1"/>
    <property type="molecule type" value="Genomic_DNA"/>
</dbReference>
<sequence>MLSRQSAIQGFILAGIYNLVGILGFTQFFTDRTLMENDPIVFSWLGQIAIILWGLAYLSVARSFWNVPYLVVVFCLEKMLYAGAWLYWLATTPEKLDVLAGQSMLMFCFFASYGFGDFLFGLFFLIAAVNSFKGRYH</sequence>